<evidence type="ECO:0000313" key="2">
    <source>
        <dbReference type="Proteomes" id="UP000499080"/>
    </source>
</evidence>
<protein>
    <submittedName>
        <fullName evidence="1">Uncharacterized protein</fullName>
    </submittedName>
</protein>
<evidence type="ECO:0000313" key="1">
    <source>
        <dbReference type="EMBL" id="GBN51568.1"/>
    </source>
</evidence>
<name>A0A4Y2PHV7_ARAVE</name>
<sequence length="86" mass="9667">MTSPLPVCGKKDQRAVVHFIWSESVPKAEINQRLSHTIRDSETRNQRQTLLVKSSLVILNCNQTTIELAPRSLNFSAILTCQGLSF</sequence>
<gene>
    <name evidence="1" type="ORF">AVEN_83430_1</name>
</gene>
<proteinExistence type="predicted"/>
<organism evidence="1 2">
    <name type="scientific">Araneus ventricosus</name>
    <name type="common">Orbweaver spider</name>
    <name type="synonym">Epeira ventricosa</name>
    <dbReference type="NCBI Taxonomy" id="182803"/>
    <lineage>
        <taxon>Eukaryota</taxon>
        <taxon>Metazoa</taxon>
        <taxon>Ecdysozoa</taxon>
        <taxon>Arthropoda</taxon>
        <taxon>Chelicerata</taxon>
        <taxon>Arachnida</taxon>
        <taxon>Araneae</taxon>
        <taxon>Araneomorphae</taxon>
        <taxon>Entelegynae</taxon>
        <taxon>Araneoidea</taxon>
        <taxon>Araneidae</taxon>
        <taxon>Araneus</taxon>
    </lineage>
</organism>
<accession>A0A4Y2PHV7</accession>
<reference evidence="1 2" key="1">
    <citation type="journal article" date="2019" name="Sci. Rep.">
        <title>Orb-weaving spider Araneus ventricosus genome elucidates the spidroin gene catalogue.</title>
        <authorList>
            <person name="Kono N."/>
            <person name="Nakamura H."/>
            <person name="Ohtoshi R."/>
            <person name="Moran D.A.P."/>
            <person name="Shinohara A."/>
            <person name="Yoshida Y."/>
            <person name="Fujiwara M."/>
            <person name="Mori M."/>
            <person name="Tomita M."/>
            <person name="Arakawa K."/>
        </authorList>
    </citation>
    <scope>NUCLEOTIDE SEQUENCE [LARGE SCALE GENOMIC DNA]</scope>
</reference>
<dbReference type="AlphaFoldDB" id="A0A4Y2PHV7"/>
<dbReference type="Proteomes" id="UP000499080">
    <property type="component" value="Unassembled WGS sequence"/>
</dbReference>
<dbReference type="EMBL" id="BGPR01011481">
    <property type="protein sequence ID" value="GBN51568.1"/>
    <property type="molecule type" value="Genomic_DNA"/>
</dbReference>
<comment type="caution">
    <text evidence="1">The sequence shown here is derived from an EMBL/GenBank/DDBJ whole genome shotgun (WGS) entry which is preliminary data.</text>
</comment>
<keyword evidence="2" id="KW-1185">Reference proteome</keyword>